<proteinExistence type="predicted"/>
<dbReference type="HOGENOM" id="CLU_130937_0_0_3"/>
<accession>K9XW29</accession>
<keyword evidence="3" id="KW-1185">Reference proteome</keyword>
<feature type="signal peptide" evidence="1">
    <location>
        <begin position="1"/>
        <end position="27"/>
    </location>
</feature>
<keyword evidence="1" id="KW-0732">Signal</keyword>
<dbReference type="STRING" id="111780.Sta7437_2749"/>
<dbReference type="OrthoDB" id="468477at2"/>
<dbReference type="eggNOG" id="ENOG5033CTP">
    <property type="taxonomic scope" value="Bacteria"/>
</dbReference>
<dbReference type="Proteomes" id="UP000010473">
    <property type="component" value="Chromosome"/>
</dbReference>
<gene>
    <name evidence="2" type="ordered locus">Sta7437_2749</name>
</gene>
<reference evidence="3" key="1">
    <citation type="journal article" date="2013" name="Proc. Natl. Acad. Sci. U.S.A.">
        <title>Improving the coverage of the cyanobacterial phylum using diversity-driven genome sequencing.</title>
        <authorList>
            <person name="Shih P.M."/>
            <person name="Wu D."/>
            <person name="Latifi A."/>
            <person name="Axen S.D."/>
            <person name="Fewer D.P."/>
            <person name="Talla E."/>
            <person name="Calteau A."/>
            <person name="Cai F."/>
            <person name="Tandeau de Marsac N."/>
            <person name="Rippka R."/>
            <person name="Herdman M."/>
            <person name="Sivonen K."/>
            <person name="Coursin T."/>
            <person name="Laurent T."/>
            <person name="Goodwin L."/>
            <person name="Nolan M."/>
            <person name="Davenport K.W."/>
            <person name="Han C.S."/>
            <person name="Rubin E.M."/>
            <person name="Eisen J.A."/>
            <person name="Woyke T."/>
            <person name="Gugger M."/>
            <person name="Kerfeld C.A."/>
        </authorList>
    </citation>
    <scope>NUCLEOTIDE SEQUENCE [LARGE SCALE GENOMIC DNA]</scope>
    <source>
        <strain evidence="3">ATCC 29371 / PCC 7437</strain>
    </source>
</reference>
<dbReference type="KEGG" id="scs:Sta7437_2749"/>
<dbReference type="AlphaFoldDB" id="K9XW29"/>
<feature type="chain" id="PRO_5003938049" evidence="1">
    <location>
        <begin position="28"/>
        <end position="118"/>
    </location>
</feature>
<dbReference type="RefSeq" id="WP_015193942.1">
    <property type="nucleotide sequence ID" value="NC_019748.1"/>
</dbReference>
<organism evidence="2 3">
    <name type="scientific">Stanieria cyanosphaera (strain ATCC 29371 / PCC 7437)</name>
    <dbReference type="NCBI Taxonomy" id="111780"/>
    <lineage>
        <taxon>Bacteria</taxon>
        <taxon>Bacillati</taxon>
        <taxon>Cyanobacteriota</taxon>
        <taxon>Cyanophyceae</taxon>
        <taxon>Pleurocapsales</taxon>
        <taxon>Dermocarpellaceae</taxon>
        <taxon>Stanieria</taxon>
    </lineage>
</organism>
<evidence type="ECO:0000256" key="1">
    <source>
        <dbReference type="SAM" id="SignalP"/>
    </source>
</evidence>
<evidence type="ECO:0000313" key="3">
    <source>
        <dbReference type="Proteomes" id="UP000010473"/>
    </source>
</evidence>
<protein>
    <submittedName>
        <fullName evidence="2">Uncharacterized protein</fullName>
    </submittedName>
</protein>
<evidence type="ECO:0000313" key="2">
    <source>
        <dbReference type="EMBL" id="AFZ36274.1"/>
    </source>
</evidence>
<dbReference type="EMBL" id="CP003653">
    <property type="protein sequence ID" value="AFZ36274.1"/>
    <property type="molecule type" value="Genomic_DNA"/>
</dbReference>
<name>K9XW29_STAC7</name>
<sequence length="118" mass="13132">MSIKFTVVSSILLTTAVASLFNVKAMAQSEFAETFEEAYFTKSGDAFESDDWSRQLNTIFGFNRFPELQIATEGELVNTIYHDGLKQQAGSAALIRTRDLNNPFNTSLGENPNYSFGE</sequence>